<dbReference type="EMBL" id="WJXB01000007">
    <property type="protein sequence ID" value="MRN55257.1"/>
    <property type="molecule type" value="Genomic_DNA"/>
</dbReference>
<keyword evidence="3" id="KW-1185">Reference proteome</keyword>
<feature type="transmembrane region" description="Helical" evidence="1">
    <location>
        <begin position="60"/>
        <end position="78"/>
    </location>
</feature>
<proteinExistence type="predicted"/>
<comment type="caution">
    <text evidence="2">The sequence shown here is derived from an EMBL/GenBank/DDBJ whole genome shotgun (WGS) entry which is preliminary data.</text>
</comment>
<dbReference type="RefSeq" id="WP_154120743.1">
    <property type="nucleotide sequence ID" value="NZ_WJXB01000007.1"/>
</dbReference>
<evidence type="ECO:0000313" key="2">
    <source>
        <dbReference type="EMBL" id="MRN55257.1"/>
    </source>
</evidence>
<sequence length="179" mass="20261">MGIVIILCEVLFWVFVIAGLFTRYTLHQKKLGGMLLLCSPIVDTLLLIFTFINLKNGAEASFVHGLAAYYIGMSIAFGRPLIRWADQKFAYWFADGPKPIKRYGRAHAENEVKAWIRHLLGFCIGCSIIVLMIKLVGDPEKTLELGKLMKLWSLLLGIDFLVSFSYLFSPKKEKNSKSI</sequence>
<dbReference type="AlphaFoldDB" id="A0A7X2H829"/>
<feature type="transmembrane region" description="Helical" evidence="1">
    <location>
        <begin position="33"/>
        <end position="54"/>
    </location>
</feature>
<evidence type="ECO:0000256" key="1">
    <source>
        <dbReference type="SAM" id="Phobius"/>
    </source>
</evidence>
<keyword evidence="1" id="KW-0812">Transmembrane</keyword>
<protein>
    <recommendedName>
        <fullName evidence="4">YmcC</fullName>
    </recommendedName>
</protein>
<keyword evidence="1" id="KW-0472">Membrane</keyword>
<gene>
    <name evidence="2" type="ORF">GJB61_19945</name>
</gene>
<dbReference type="Proteomes" id="UP000463051">
    <property type="component" value="Unassembled WGS sequence"/>
</dbReference>
<accession>A0A7X2H829</accession>
<feature type="transmembrane region" description="Helical" evidence="1">
    <location>
        <begin position="149"/>
        <end position="168"/>
    </location>
</feature>
<evidence type="ECO:0008006" key="4">
    <source>
        <dbReference type="Google" id="ProtNLM"/>
    </source>
</evidence>
<name>A0A7X2H829_9BACL</name>
<feature type="transmembrane region" description="Helical" evidence="1">
    <location>
        <begin position="6"/>
        <end position="26"/>
    </location>
</feature>
<organism evidence="2 3">
    <name type="scientific">Paenibacillus monticola</name>
    <dbReference type="NCBI Taxonomy" id="2666075"/>
    <lineage>
        <taxon>Bacteria</taxon>
        <taxon>Bacillati</taxon>
        <taxon>Bacillota</taxon>
        <taxon>Bacilli</taxon>
        <taxon>Bacillales</taxon>
        <taxon>Paenibacillaceae</taxon>
        <taxon>Paenibacillus</taxon>
    </lineage>
</organism>
<evidence type="ECO:0000313" key="3">
    <source>
        <dbReference type="Proteomes" id="UP000463051"/>
    </source>
</evidence>
<reference evidence="2 3" key="1">
    <citation type="submission" date="2019-11" db="EMBL/GenBank/DDBJ databases">
        <title>Paenibacillus monticola sp. nov., a novel PGPR strain isolated from mountain sample in China.</title>
        <authorList>
            <person name="Zhao Q."/>
            <person name="Li H.-P."/>
            <person name="Zhang J.-L."/>
        </authorList>
    </citation>
    <scope>NUCLEOTIDE SEQUENCE [LARGE SCALE GENOMIC DNA]</scope>
    <source>
        <strain evidence="2 3">LC-T2</strain>
    </source>
</reference>
<feature type="transmembrane region" description="Helical" evidence="1">
    <location>
        <begin position="119"/>
        <end position="137"/>
    </location>
</feature>
<keyword evidence="1" id="KW-1133">Transmembrane helix</keyword>